<evidence type="ECO:0000313" key="2">
    <source>
        <dbReference type="Proteomes" id="UP000008631"/>
    </source>
</evidence>
<gene>
    <name evidence="1" type="ordered locus">Isop_2969</name>
</gene>
<name>E8R2A4_ISOPI</name>
<evidence type="ECO:0008006" key="3">
    <source>
        <dbReference type="Google" id="ProtNLM"/>
    </source>
</evidence>
<evidence type="ECO:0000313" key="1">
    <source>
        <dbReference type="EMBL" id="ADV63534.1"/>
    </source>
</evidence>
<dbReference type="Pfam" id="PF04250">
    <property type="entry name" value="DUF429"/>
    <property type="match status" value="1"/>
</dbReference>
<dbReference type="OrthoDB" id="9811476at2"/>
<dbReference type="InterPro" id="IPR007362">
    <property type="entry name" value="DUF429"/>
</dbReference>
<proteinExistence type="predicted"/>
<protein>
    <recommendedName>
        <fullName evidence="3">NUDIX hydrolase</fullName>
    </recommendedName>
</protein>
<accession>E8R2A4</accession>
<sequence length="257" mass="28224">MNARQSVISMESTSLALGLDGCRAGWVVVAARCRVGRPEAIDWQGRIVSSLADALAIWPEAATVAIDIPMGLTESGPRQCDRLGRALLPSARRSSIFPAPVRSALAGRTRAEADALHRQADGRGVAAQTFNLFPKIREVDNWLRTQPKWRGRIIEVHPEVVYTLWNEQGPLLGSKKTAEGQRQRAELIRARWGLAPLSQVRASLHDAGHRRADFAEDDLLDAFAVTGAAIRRTQGYALCWPDPPETDRFGLTMALFA</sequence>
<dbReference type="EMBL" id="CP002353">
    <property type="protein sequence ID" value="ADV63534.1"/>
    <property type="molecule type" value="Genomic_DNA"/>
</dbReference>
<reference key="1">
    <citation type="submission" date="2010-11" db="EMBL/GenBank/DDBJ databases">
        <title>The complete sequence of chromosome of Isophaera pallida ATCC 43644.</title>
        <authorList>
            <consortium name="US DOE Joint Genome Institute (JGI-PGF)"/>
            <person name="Lucas S."/>
            <person name="Copeland A."/>
            <person name="Lapidus A."/>
            <person name="Bruce D."/>
            <person name="Goodwin L."/>
            <person name="Pitluck S."/>
            <person name="Kyrpides N."/>
            <person name="Mavromatis K."/>
            <person name="Pagani I."/>
            <person name="Ivanova N."/>
            <person name="Saunders E."/>
            <person name="Brettin T."/>
            <person name="Detter J.C."/>
            <person name="Han C."/>
            <person name="Tapia R."/>
            <person name="Land M."/>
            <person name="Hauser L."/>
            <person name="Markowitz V."/>
            <person name="Cheng J.-F."/>
            <person name="Hugenholtz P."/>
            <person name="Woyke T."/>
            <person name="Wu D."/>
            <person name="Eisen J.A."/>
        </authorList>
    </citation>
    <scope>NUCLEOTIDE SEQUENCE</scope>
    <source>
        <strain>ATCC 43644</strain>
    </source>
</reference>
<dbReference type="AlphaFoldDB" id="E8R2A4"/>
<dbReference type="RefSeq" id="WP_013565822.1">
    <property type="nucleotide sequence ID" value="NC_014962.1"/>
</dbReference>
<dbReference type="STRING" id="575540.Isop_2969"/>
<organism evidence="1 2">
    <name type="scientific">Isosphaera pallida (strain ATCC 43644 / DSM 9630 / IS1B)</name>
    <dbReference type="NCBI Taxonomy" id="575540"/>
    <lineage>
        <taxon>Bacteria</taxon>
        <taxon>Pseudomonadati</taxon>
        <taxon>Planctomycetota</taxon>
        <taxon>Planctomycetia</taxon>
        <taxon>Isosphaerales</taxon>
        <taxon>Isosphaeraceae</taxon>
        <taxon>Isosphaera</taxon>
    </lineage>
</organism>
<dbReference type="eggNOG" id="COG4923">
    <property type="taxonomic scope" value="Bacteria"/>
</dbReference>
<dbReference type="InParanoid" id="E8R2A4"/>
<dbReference type="Proteomes" id="UP000008631">
    <property type="component" value="Chromosome"/>
</dbReference>
<dbReference type="KEGG" id="ipa:Isop_2969"/>
<reference evidence="1 2" key="2">
    <citation type="journal article" date="2011" name="Stand. Genomic Sci.">
        <title>Complete genome sequence of Isosphaera pallida type strain (IS1B).</title>
        <authorList>
            <consortium name="US DOE Joint Genome Institute (JGI-PGF)"/>
            <person name="Goker M."/>
            <person name="Cleland D."/>
            <person name="Saunders E."/>
            <person name="Lapidus A."/>
            <person name="Nolan M."/>
            <person name="Lucas S."/>
            <person name="Hammon N."/>
            <person name="Deshpande S."/>
            <person name="Cheng J.F."/>
            <person name="Tapia R."/>
            <person name="Han C."/>
            <person name="Goodwin L."/>
            <person name="Pitluck S."/>
            <person name="Liolios K."/>
            <person name="Pagani I."/>
            <person name="Ivanova N."/>
            <person name="Mavromatis K."/>
            <person name="Pati A."/>
            <person name="Chen A."/>
            <person name="Palaniappan K."/>
            <person name="Land M."/>
            <person name="Hauser L."/>
            <person name="Chang Y.J."/>
            <person name="Jeffries C.D."/>
            <person name="Detter J.C."/>
            <person name="Beck B."/>
            <person name="Woyke T."/>
            <person name="Bristow J."/>
            <person name="Eisen J.A."/>
            <person name="Markowitz V."/>
            <person name="Hugenholtz P."/>
            <person name="Kyrpides N.C."/>
            <person name="Klenk H.P."/>
        </authorList>
    </citation>
    <scope>NUCLEOTIDE SEQUENCE [LARGE SCALE GENOMIC DNA]</scope>
    <source>
        <strain evidence="2">ATCC 43644 / DSM 9630 / IS1B</strain>
    </source>
</reference>
<keyword evidence="2" id="KW-1185">Reference proteome</keyword>
<dbReference type="HOGENOM" id="CLU_080977_1_0_0"/>